<dbReference type="InterPro" id="IPR016166">
    <property type="entry name" value="FAD-bd_PCMH"/>
</dbReference>
<dbReference type="InterPro" id="IPR004113">
    <property type="entry name" value="FAD-bd_oxidored_4_C"/>
</dbReference>
<dbReference type="InterPro" id="IPR016167">
    <property type="entry name" value="FAD-bd_PCMH_sub1"/>
</dbReference>
<feature type="domain" description="FAD-binding PCMH-type" evidence="5">
    <location>
        <begin position="39"/>
        <end position="217"/>
    </location>
</feature>
<evidence type="ECO:0000256" key="1">
    <source>
        <dbReference type="ARBA" id="ARBA00001974"/>
    </source>
</evidence>
<dbReference type="InterPro" id="IPR016171">
    <property type="entry name" value="Vanillyl_alc_oxidase_C-sub2"/>
</dbReference>
<comment type="cofactor">
    <cofactor evidence="1">
        <name>FAD</name>
        <dbReference type="ChEBI" id="CHEBI:57692"/>
    </cofactor>
</comment>
<dbReference type="EMBL" id="FRCB01000001">
    <property type="protein sequence ID" value="SHL32585.1"/>
    <property type="molecule type" value="Genomic_DNA"/>
</dbReference>
<evidence type="ECO:0000256" key="3">
    <source>
        <dbReference type="ARBA" id="ARBA00022630"/>
    </source>
</evidence>
<dbReference type="GO" id="GO:0071949">
    <property type="term" value="F:FAD binding"/>
    <property type="evidence" value="ECO:0007669"/>
    <property type="project" value="InterPro"/>
</dbReference>
<dbReference type="GO" id="GO:0003824">
    <property type="term" value="F:catalytic activity"/>
    <property type="evidence" value="ECO:0007669"/>
    <property type="project" value="InterPro"/>
</dbReference>
<sequence length="484" mass="51241">MTETTSSQILRDLIEIVGAGHVATGPDAAPWSQEWTGQTQWTPLAVVRPADTQQVSEIVKLANRTGTAIVPVSGNTGLVQGTVAQDVIMLSLDRMSAIRELRADARIAIVEAGAILSRIHDAAEQEGLIFPLFFGARGSAMIGGALSTNAGGSNVVRYGSARHLCLGIEAVLPTGEIVDLMSELHKDNSGYDLRDLLIGAEGTLGIITAAVLKLHPKPLAYATAMVAVPSLNDGLALLNRLQRETGGAVEAFEFMPGIFIEAYLERYPEARAPFDTPHDVNILVEVGALSPRDATPGPDGKVPVAAHLEEVLEGLFEEGKLLDAVVAQSDTQRQEMWARREASASVARLRPNVVDNDIAVPLDKMQALVEGVTARALEIDPGLRPICVAHLGDGNLHFAGWPSTEDPGLQKAVKEAVDAEAIRLGGSISAEHGIGLAKRPSMARYKDPVALMAMRAIKQALDPKGIMNPGKVLPAGDQSVPPST</sequence>
<keyword evidence="4" id="KW-0274">FAD</keyword>
<dbReference type="SUPFAM" id="SSF56176">
    <property type="entry name" value="FAD-binding/transporter-associated domain-like"/>
    <property type="match status" value="1"/>
</dbReference>
<organism evidence="6 7">
    <name type="scientific">Roseovarius litoreus</name>
    <dbReference type="NCBI Taxonomy" id="1155722"/>
    <lineage>
        <taxon>Bacteria</taxon>
        <taxon>Pseudomonadati</taxon>
        <taxon>Pseudomonadota</taxon>
        <taxon>Alphaproteobacteria</taxon>
        <taxon>Rhodobacterales</taxon>
        <taxon>Roseobacteraceae</taxon>
        <taxon>Roseovarius</taxon>
    </lineage>
</organism>
<dbReference type="Gene3D" id="3.30.70.2740">
    <property type="match status" value="1"/>
</dbReference>
<gene>
    <name evidence="6" type="ORF">SAMN05443432_101145</name>
</gene>
<protein>
    <submittedName>
        <fullName evidence="6">FAD/FMN-containing dehydrogenase</fullName>
    </submittedName>
</protein>
<dbReference type="Proteomes" id="UP000322545">
    <property type="component" value="Unassembled WGS sequence"/>
</dbReference>
<proteinExistence type="inferred from homology"/>
<evidence type="ECO:0000256" key="4">
    <source>
        <dbReference type="ARBA" id="ARBA00022827"/>
    </source>
</evidence>
<keyword evidence="7" id="KW-1185">Reference proteome</keyword>
<dbReference type="Gene3D" id="3.30.43.10">
    <property type="entry name" value="Uridine Diphospho-n-acetylenolpyruvylglucosamine Reductase, domain 2"/>
    <property type="match status" value="1"/>
</dbReference>
<comment type="similarity">
    <text evidence="2">Belongs to the FAD-binding oxidoreductase/transferase type 4 family.</text>
</comment>
<evidence type="ECO:0000256" key="2">
    <source>
        <dbReference type="ARBA" id="ARBA00008000"/>
    </source>
</evidence>
<dbReference type="Pfam" id="PF02913">
    <property type="entry name" value="FAD-oxidase_C"/>
    <property type="match status" value="1"/>
</dbReference>
<dbReference type="InterPro" id="IPR016164">
    <property type="entry name" value="FAD-linked_Oxase-like_C"/>
</dbReference>
<evidence type="ECO:0000313" key="7">
    <source>
        <dbReference type="Proteomes" id="UP000322545"/>
    </source>
</evidence>
<dbReference type="Gene3D" id="3.30.465.10">
    <property type="match status" value="1"/>
</dbReference>
<dbReference type="PROSITE" id="PS51387">
    <property type="entry name" value="FAD_PCMH"/>
    <property type="match status" value="1"/>
</dbReference>
<name>A0A1M6ZQG5_9RHOB</name>
<dbReference type="GO" id="GO:0022904">
    <property type="term" value="P:respiratory electron transport chain"/>
    <property type="evidence" value="ECO:0007669"/>
    <property type="project" value="TreeGrafter"/>
</dbReference>
<accession>A0A1M6ZQG5</accession>
<dbReference type="Gene3D" id="3.30.70.2190">
    <property type="match status" value="1"/>
</dbReference>
<dbReference type="Pfam" id="PF01565">
    <property type="entry name" value="FAD_binding_4"/>
    <property type="match status" value="1"/>
</dbReference>
<dbReference type="InterPro" id="IPR006094">
    <property type="entry name" value="Oxid_FAD_bind_N"/>
</dbReference>
<dbReference type="PANTHER" id="PTHR43716:SF2">
    <property type="entry name" value="BLL6224 PROTEIN"/>
    <property type="match status" value="1"/>
</dbReference>
<reference evidence="6 7" key="1">
    <citation type="submission" date="2016-11" db="EMBL/GenBank/DDBJ databases">
        <authorList>
            <person name="Varghese N."/>
            <person name="Submissions S."/>
        </authorList>
    </citation>
    <scope>NUCLEOTIDE SEQUENCE [LARGE SCALE GENOMIC DNA]</scope>
    <source>
        <strain evidence="6 7">DSM 28249</strain>
    </source>
</reference>
<dbReference type="InterPro" id="IPR016169">
    <property type="entry name" value="FAD-bd_PCMH_sub2"/>
</dbReference>
<dbReference type="FunFam" id="1.10.45.10:FF:000001">
    <property type="entry name" value="D-lactate dehydrogenase mitochondrial"/>
    <property type="match status" value="1"/>
</dbReference>
<dbReference type="AlphaFoldDB" id="A0A1M6ZQG5"/>
<dbReference type="InterPro" id="IPR036318">
    <property type="entry name" value="FAD-bd_PCMH-like_sf"/>
</dbReference>
<evidence type="ECO:0000313" key="6">
    <source>
        <dbReference type="EMBL" id="SHL32585.1"/>
    </source>
</evidence>
<dbReference type="SUPFAM" id="SSF55103">
    <property type="entry name" value="FAD-linked oxidases, C-terminal domain"/>
    <property type="match status" value="1"/>
</dbReference>
<keyword evidence="3" id="KW-0285">Flavoprotein</keyword>
<evidence type="ECO:0000259" key="5">
    <source>
        <dbReference type="PROSITE" id="PS51387"/>
    </source>
</evidence>
<dbReference type="Gene3D" id="1.10.45.10">
    <property type="entry name" value="Vanillyl-alcohol Oxidase, Chain A, domain 4"/>
    <property type="match status" value="1"/>
</dbReference>
<dbReference type="InterPro" id="IPR051264">
    <property type="entry name" value="FAD-oxidored/transferase_4"/>
</dbReference>
<dbReference type="PANTHER" id="PTHR43716">
    <property type="entry name" value="D-2-HYDROXYGLUTARATE DEHYDROGENASE, MITOCHONDRIAL"/>
    <property type="match status" value="1"/>
</dbReference>